<dbReference type="Pfam" id="PF24807">
    <property type="entry name" value="WD40_CDC20-Fz"/>
    <property type="match status" value="1"/>
</dbReference>
<dbReference type="GO" id="GO:1905786">
    <property type="term" value="P:positive regulation of anaphase-promoting complex-dependent catabolic process"/>
    <property type="evidence" value="ECO:0007669"/>
    <property type="project" value="TreeGrafter"/>
</dbReference>
<keyword evidence="2 7" id="KW-0853">WD repeat</keyword>
<dbReference type="InterPro" id="IPR015943">
    <property type="entry name" value="WD40/YVTN_repeat-like_dom_sf"/>
</dbReference>
<dbReference type="InterPro" id="IPR001680">
    <property type="entry name" value="WD40_rpt"/>
</dbReference>
<evidence type="ECO:0000259" key="9">
    <source>
        <dbReference type="Pfam" id="PF24807"/>
    </source>
</evidence>
<dbReference type="Proteomes" id="UP000807353">
    <property type="component" value="Unassembled WGS sequence"/>
</dbReference>
<dbReference type="SMART" id="SM00320">
    <property type="entry name" value="WD40"/>
    <property type="match status" value="6"/>
</dbReference>
<proteinExistence type="inferred from homology"/>
<name>A0A9P6CF76_9AGAR</name>
<dbReference type="InterPro" id="IPR033010">
    <property type="entry name" value="Cdc20/Fizzy"/>
</dbReference>
<evidence type="ECO:0000256" key="6">
    <source>
        <dbReference type="ARBA" id="ARBA00023306"/>
    </source>
</evidence>
<dbReference type="PANTHER" id="PTHR19918">
    <property type="entry name" value="CELL DIVISION CYCLE 20 CDC20 FIZZY -RELATED"/>
    <property type="match status" value="1"/>
</dbReference>
<dbReference type="PANTHER" id="PTHR19918:SF8">
    <property type="entry name" value="FI02843P"/>
    <property type="match status" value="1"/>
</dbReference>
<dbReference type="Gene3D" id="2.130.10.10">
    <property type="entry name" value="YVTN repeat-like/Quinoprotein amine dehydrogenase"/>
    <property type="match status" value="1"/>
</dbReference>
<evidence type="ECO:0000256" key="1">
    <source>
        <dbReference type="ARBA" id="ARBA00006445"/>
    </source>
</evidence>
<comment type="similarity">
    <text evidence="1">Belongs to the WD repeat CDC20/Fizzy family.</text>
</comment>
<feature type="region of interest" description="Disordered" evidence="8">
    <location>
        <begin position="1"/>
        <end position="29"/>
    </location>
</feature>
<dbReference type="InterPro" id="IPR011047">
    <property type="entry name" value="Quinoprotein_ADH-like_sf"/>
</dbReference>
<evidence type="ECO:0000256" key="5">
    <source>
        <dbReference type="ARBA" id="ARBA00022776"/>
    </source>
</evidence>
<dbReference type="OrthoDB" id="10263272at2759"/>
<dbReference type="GO" id="GO:1990757">
    <property type="term" value="F:ubiquitin ligase activator activity"/>
    <property type="evidence" value="ECO:0007669"/>
    <property type="project" value="TreeGrafter"/>
</dbReference>
<accession>A0A9P6CF76</accession>
<evidence type="ECO:0000313" key="11">
    <source>
        <dbReference type="Proteomes" id="UP000807353"/>
    </source>
</evidence>
<protein>
    <submittedName>
        <fullName evidence="10">Quinon protein alcohol dehydrogenase-like superfamily</fullName>
    </submittedName>
</protein>
<dbReference type="SUPFAM" id="SSF50998">
    <property type="entry name" value="Quinoprotein alcohol dehydrogenase-like"/>
    <property type="match status" value="1"/>
</dbReference>
<evidence type="ECO:0000256" key="3">
    <source>
        <dbReference type="ARBA" id="ARBA00022618"/>
    </source>
</evidence>
<feature type="repeat" description="WD" evidence="7">
    <location>
        <begin position="290"/>
        <end position="331"/>
    </location>
</feature>
<evidence type="ECO:0000256" key="4">
    <source>
        <dbReference type="ARBA" id="ARBA00022737"/>
    </source>
</evidence>
<evidence type="ECO:0000256" key="8">
    <source>
        <dbReference type="SAM" id="MobiDB-lite"/>
    </source>
</evidence>
<keyword evidence="11" id="KW-1185">Reference proteome</keyword>
<keyword evidence="6" id="KW-0131">Cell cycle</keyword>
<organism evidence="10 11">
    <name type="scientific">Collybia nuda</name>
    <dbReference type="NCBI Taxonomy" id="64659"/>
    <lineage>
        <taxon>Eukaryota</taxon>
        <taxon>Fungi</taxon>
        <taxon>Dikarya</taxon>
        <taxon>Basidiomycota</taxon>
        <taxon>Agaricomycotina</taxon>
        <taxon>Agaricomycetes</taxon>
        <taxon>Agaricomycetidae</taxon>
        <taxon>Agaricales</taxon>
        <taxon>Tricholomatineae</taxon>
        <taxon>Clitocybaceae</taxon>
        <taxon>Collybia</taxon>
    </lineage>
</organism>
<keyword evidence="3" id="KW-0132">Cell division</keyword>
<dbReference type="InterPro" id="IPR056150">
    <property type="entry name" value="WD40_CDC20-Fz"/>
</dbReference>
<dbReference type="GO" id="GO:0005680">
    <property type="term" value="C:anaphase-promoting complex"/>
    <property type="evidence" value="ECO:0007669"/>
    <property type="project" value="TreeGrafter"/>
</dbReference>
<comment type="caution">
    <text evidence="10">The sequence shown here is derived from an EMBL/GenBank/DDBJ whole genome shotgun (WGS) entry which is preliminary data.</text>
</comment>
<dbReference type="GO" id="GO:0051301">
    <property type="term" value="P:cell division"/>
    <property type="evidence" value="ECO:0007669"/>
    <property type="project" value="UniProtKB-KW"/>
</dbReference>
<evidence type="ECO:0000313" key="10">
    <source>
        <dbReference type="EMBL" id="KAF9458693.1"/>
    </source>
</evidence>
<dbReference type="PROSITE" id="PS50294">
    <property type="entry name" value="WD_REPEATS_REGION"/>
    <property type="match status" value="1"/>
</dbReference>
<dbReference type="GO" id="GO:0031145">
    <property type="term" value="P:anaphase-promoting complex-dependent catabolic process"/>
    <property type="evidence" value="ECO:0007669"/>
    <property type="project" value="TreeGrafter"/>
</dbReference>
<evidence type="ECO:0000256" key="2">
    <source>
        <dbReference type="ARBA" id="ARBA00022574"/>
    </source>
</evidence>
<dbReference type="GO" id="GO:0010997">
    <property type="term" value="F:anaphase-promoting complex binding"/>
    <property type="evidence" value="ECO:0007669"/>
    <property type="project" value="InterPro"/>
</dbReference>
<keyword evidence="5" id="KW-0498">Mitosis</keyword>
<feature type="domain" description="CDC20/Fizzy WD40" evidence="9">
    <location>
        <begin position="154"/>
        <end position="492"/>
    </location>
</feature>
<reference evidence="10" key="1">
    <citation type="submission" date="2020-11" db="EMBL/GenBank/DDBJ databases">
        <authorList>
            <consortium name="DOE Joint Genome Institute"/>
            <person name="Ahrendt S."/>
            <person name="Riley R."/>
            <person name="Andreopoulos W."/>
            <person name="Labutti K."/>
            <person name="Pangilinan J."/>
            <person name="Ruiz-Duenas F.J."/>
            <person name="Barrasa J.M."/>
            <person name="Sanchez-Garcia M."/>
            <person name="Camarero S."/>
            <person name="Miyauchi S."/>
            <person name="Serrano A."/>
            <person name="Linde D."/>
            <person name="Babiker R."/>
            <person name="Drula E."/>
            <person name="Ayuso-Fernandez I."/>
            <person name="Pacheco R."/>
            <person name="Padilla G."/>
            <person name="Ferreira P."/>
            <person name="Barriuso J."/>
            <person name="Kellner H."/>
            <person name="Castanera R."/>
            <person name="Alfaro M."/>
            <person name="Ramirez L."/>
            <person name="Pisabarro A.G."/>
            <person name="Kuo A."/>
            <person name="Tritt A."/>
            <person name="Lipzen A."/>
            <person name="He G."/>
            <person name="Yan M."/>
            <person name="Ng V."/>
            <person name="Cullen D."/>
            <person name="Martin F."/>
            <person name="Rosso M.-N."/>
            <person name="Henrissat B."/>
            <person name="Hibbett D."/>
            <person name="Martinez A.T."/>
            <person name="Grigoriev I.V."/>
        </authorList>
    </citation>
    <scope>NUCLEOTIDE SEQUENCE</scope>
    <source>
        <strain evidence="10">CBS 247.69</strain>
    </source>
</reference>
<sequence length="514" mass="56977">MSINHPSQRECATETPVPSRKRSQSYAEVSNMYSTKRRRVSMAIDSPFQHEMAPGSGLRPSISVDRFVPFRPNHHLPLNTTPRTNRLGRQFGLVNERVFNFKENLENEPPDRNEGNMLNLLRRSASDLFLKPPRFRPSSVTENLMKQKQSVLTLDGPRISNDAYGSPITWSKRNLIAVACSNDVYYQNLNNKVVSHMCEPHVGTGGSLHAIEWAGEGRETLLASGTSTGVVQVWDAGLVGGKAKHLRLWQDGQSAAVGGLDWYDDLLAVGSHNGTISLFDIRSKAEANSISAHKDKIIGLKWSVDGSYLASGDEQGTVYVWDKKAGKELFSEATKGRKMKQSGPVKALAWCPWKPDLLATGSLYPEGIIRIWSMSSPSSHRTPLKSLDLNSSIYSLHWSPHCKELLSTHGPSFQPCPRPNASNSGNTPVRPNQLPKIISTPLTNSIAVHDYPSGKRLLALPAHIGPVIHSCLSPDGQNVFTVCPREETIKMWQVWSKRVDSSKRESAFDKCTIR</sequence>
<dbReference type="EMBL" id="MU150333">
    <property type="protein sequence ID" value="KAF9458693.1"/>
    <property type="molecule type" value="Genomic_DNA"/>
</dbReference>
<evidence type="ECO:0000256" key="7">
    <source>
        <dbReference type="PROSITE-ProRule" id="PRU00221"/>
    </source>
</evidence>
<dbReference type="PROSITE" id="PS50082">
    <property type="entry name" value="WD_REPEATS_2"/>
    <property type="match status" value="1"/>
</dbReference>
<dbReference type="AlphaFoldDB" id="A0A9P6CF76"/>
<keyword evidence="4" id="KW-0677">Repeat</keyword>
<gene>
    <name evidence="10" type="ORF">BDZ94DRAFT_74153</name>
</gene>